<gene>
    <name evidence="8" type="ORF">EXE63_21930</name>
</gene>
<keyword evidence="9" id="KW-1185">Reference proteome</keyword>
<dbReference type="Pfam" id="PF03446">
    <property type="entry name" value="NAD_binding_2"/>
    <property type="match status" value="1"/>
</dbReference>
<dbReference type="EMBL" id="CP038799">
    <property type="protein sequence ID" value="QIV83247.1"/>
    <property type="molecule type" value="Genomic_DNA"/>
</dbReference>
<evidence type="ECO:0000256" key="2">
    <source>
        <dbReference type="ARBA" id="ARBA00023002"/>
    </source>
</evidence>
<dbReference type="Gene3D" id="3.40.50.720">
    <property type="entry name" value="NAD(P)-binding Rossmann-like Domain"/>
    <property type="match status" value="1"/>
</dbReference>
<dbReference type="PANTHER" id="PTHR43060:SF15">
    <property type="entry name" value="3-HYDROXYISOBUTYRATE DEHYDROGENASE-LIKE 1, MITOCHONDRIAL-RELATED"/>
    <property type="match status" value="1"/>
</dbReference>
<evidence type="ECO:0000256" key="1">
    <source>
        <dbReference type="ARBA" id="ARBA00009080"/>
    </source>
</evidence>
<feature type="domain" description="6-phosphogluconate dehydrogenase NADP-binding" evidence="6">
    <location>
        <begin position="3"/>
        <end position="158"/>
    </location>
</feature>
<feature type="domain" description="3-hydroxyisobutyrate dehydrogenase-like NAD-binding" evidence="7">
    <location>
        <begin position="161"/>
        <end position="266"/>
    </location>
</feature>
<dbReference type="InterPro" id="IPR013328">
    <property type="entry name" value="6PGD_dom2"/>
</dbReference>
<feature type="chain" id="PRO_5038800315" evidence="5">
    <location>
        <begin position="18"/>
        <end position="297"/>
    </location>
</feature>
<keyword evidence="5" id="KW-0732">Signal</keyword>
<dbReference type="PIRSF" id="PIRSF000103">
    <property type="entry name" value="HIBADH"/>
    <property type="match status" value="1"/>
</dbReference>
<accession>A0A6H0SB34</accession>
<dbReference type="RefSeq" id="WP_168143671.1">
    <property type="nucleotide sequence ID" value="NZ_CP038799.1"/>
</dbReference>
<organism evidence="8 9">
    <name type="scientific">Mycolicibacterium frederiksbergense</name>
    <dbReference type="NCBI Taxonomy" id="117567"/>
    <lineage>
        <taxon>Bacteria</taxon>
        <taxon>Bacillati</taxon>
        <taxon>Actinomycetota</taxon>
        <taxon>Actinomycetes</taxon>
        <taxon>Mycobacteriales</taxon>
        <taxon>Mycobacteriaceae</taxon>
        <taxon>Mycolicibacterium</taxon>
    </lineage>
</organism>
<dbReference type="GO" id="GO:0016491">
    <property type="term" value="F:oxidoreductase activity"/>
    <property type="evidence" value="ECO:0007669"/>
    <property type="project" value="UniProtKB-KW"/>
</dbReference>
<dbReference type="Proteomes" id="UP000501849">
    <property type="component" value="Chromosome"/>
</dbReference>
<name>A0A6H0SB34_9MYCO</name>
<evidence type="ECO:0000313" key="9">
    <source>
        <dbReference type="Proteomes" id="UP000501849"/>
    </source>
</evidence>
<sequence length="297" mass="30758">MRRVGVIGLGGMGSALAASLLATDHSVVCFDIRPDVLRPLVELGAEAAADARELAGACDVVLTFLPGPSQVLEVALGSERGVLAGLADGAALLDMSTCNPEVAAIIGQAYDAAGRRFVDCPVSRKAPNMTVLVGGPSGVLGPDADVLAAVSRTLVYCGHRGAGYATKLLNQHVKYSWYLASAEALLIAEAMGLNAGEVADAIAECSGGDSGLRTAAAYFRHDTESVRNRAPASTIEKDSALAEKMATTAGIRSRTLAVVVDFFQTVGVTPFRKRPYPESAELLQQIRSMAPMAGPTS</sequence>
<dbReference type="Gene3D" id="1.10.1040.10">
    <property type="entry name" value="N-(1-d-carboxylethyl)-l-norvaline Dehydrogenase, domain 2"/>
    <property type="match status" value="1"/>
</dbReference>
<keyword evidence="2" id="KW-0560">Oxidoreductase</keyword>
<dbReference type="SUPFAM" id="SSF51735">
    <property type="entry name" value="NAD(P)-binding Rossmann-fold domains"/>
    <property type="match status" value="1"/>
</dbReference>
<dbReference type="InterPro" id="IPR029154">
    <property type="entry name" value="HIBADH-like_NADP-bd"/>
</dbReference>
<dbReference type="InterPro" id="IPR008927">
    <property type="entry name" value="6-PGluconate_DH-like_C_sf"/>
</dbReference>
<dbReference type="SUPFAM" id="SSF48179">
    <property type="entry name" value="6-phosphogluconate dehydrogenase C-terminal domain-like"/>
    <property type="match status" value="1"/>
</dbReference>
<dbReference type="Pfam" id="PF14833">
    <property type="entry name" value="NAD_binding_11"/>
    <property type="match status" value="1"/>
</dbReference>
<dbReference type="AlphaFoldDB" id="A0A6H0SB34"/>
<dbReference type="KEGG" id="mfre:EXE63_21930"/>
<dbReference type="InterPro" id="IPR015815">
    <property type="entry name" value="HIBADH-related"/>
</dbReference>
<feature type="active site" evidence="4">
    <location>
        <position position="167"/>
    </location>
</feature>
<keyword evidence="3" id="KW-0520">NAD</keyword>
<evidence type="ECO:0000256" key="5">
    <source>
        <dbReference type="SAM" id="SignalP"/>
    </source>
</evidence>
<evidence type="ECO:0000259" key="6">
    <source>
        <dbReference type="Pfam" id="PF03446"/>
    </source>
</evidence>
<dbReference type="InterPro" id="IPR006115">
    <property type="entry name" value="6PGDH_NADP-bd"/>
</dbReference>
<dbReference type="PANTHER" id="PTHR43060">
    <property type="entry name" value="3-HYDROXYISOBUTYRATE DEHYDROGENASE-LIKE 1, MITOCHONDRIAL-RELATED"/>
    <property type="match status" value="1"/>
</dbReference>
<reference evidence="8 9" key="1">
    <citation type="submission" date="2019-04" db="EMBL/GenBank/DDBJ databases">
        <title>Draft, Whole-Genome Sequence of the Anthracene-degrading Mycobacterium frederiksbergense LB501T, Isolated from a Polycyclic Aromatic Hydrocarbon (PAH)-Contaminated Soil.</title>
        <authorList>
            <person name="Augelletti F."/>
        </authorList>
    </citation>
    <scope>NUCLEOTIDE SEQUENCE [LARGE SCALE GENOMIC DNA]</scope>
    <source>
        <strain evidence="8 9">LB 501T</strain>
    </source>
</reference>
<proteinExistence type="inferred from homology"/>
<comment type="similarity">
    <text evidence="1">Belongs to the HIBADH-related family.</text>
</comment>
<dbReference type="GO" id="GO:0051287">
    <property type="term" value="F:NAD binding"/>
    <property type="evidence" value="ECO:0007669"/>
    <property type="project" value="InterPro"/>
</dbReference>
<evidence type="ECO:0000256" key="4">
    <source>
        <dbReference type="PIRSR" id="PIRSR000103-1"/>
    </source>
</evidence>
<protein>
    <submittedName>
        <fullName evidence="8">NAD(P)-dependent oxidoreductase</fullName>
    </submittedName>
</protein>
<feature type="signal peptide" evidence="5">
    <location>
        <begin position="1"/>
        <end position="17"/>
    </location>
</feature>
<evidence type="ECO:0000313" key="8">
    <source>
        <dbReference type="EMBL" id="QIV83247.1"/>
    </source>
</evidence>
<dbReference type="InterPro" id="IPR036291">
    <property type="entry name" value="NAD(P)-bd_dom_sf"/>
</dbReference>
<dbReference type="GO" id="GO:0050661">
    <property type="term" value="F:NADP binding"/>
    <property type="evidence" value="ECO:0007669"/>
    <property type="project" value="InterPro"/>
</dbReference>
<evidence type="ECO:0000259" key="7">
    <source>
        <dbReference type="Pfam" id="PF14833"/>
    </source>
</evidence>
<evidence type="ECO:0000256" key="3">
    <source>
        <dbReference type="ARBA" id="ARBA00023027"/>
    </source>
</evidence>